<dbReference type="Gene3D" id="3.40.630.30">
    <property type="match status" value="1"/>
</dbReference>
<evidence type="ECO:0000313" key="1">
    <source>
        <dbReference type="EnsemblMetazoa" id="CJA36253.1"/>
    </source>
</evidence>
<dbReference type="EnsemblMetazoa" id="CJA36253.1">
    <property type="protein sequence ID" value="CJA36253.1"/>
    <property type="gene ID" value="WBGene00212100"/>
</dbReference>
<reference evidence="1" key="2">
    <citation type="submission" date="2022-06" db="UniProtKB">
        <authorList>
            <consortium name="EnsemblMetazoa"/>
        </authorList>
    </citation>
    <scope>IDENTIFICATION</scope>
    <source>
        <strain evidence="1">DF5081</strain>
    </source>
</reference>
<reference evidence="2" key="1">
    <citation type="submission" date="2010-08" db="EMBL/GenBank/DDBJ databases">
        <authorList>
            <consortium name="Caenorhabditis japonica Sequencing Consortium"/>
            <person name="Wilson R.K."/>
        </authorList>
    </citation>
    <scope>NUCLEOTIDE SEQUENCE [LARGE SCALE GENOMIC DNA]</scope>
    <source>
        <strain evidence="2">DF5081</strain>
    </source>
</reference>
<proteinExistence type="predicted"/>
<name>A0A8R1EL14_CAEJA</name>
<protein>
    <submittedName>
        <fullName evidence="1">Uncharacterized protein</fullName>
    </submittedName>
</protein>
<keyword evidence="2" id="KW-1185">Reference proteome</keyword>
<dbReference type="Proteomes" id="UP000005237">
    <property type="component" value="Unassembled WGS sequence"/>
</dbReference>
<evidence type="ECO:0000313" key="2">
    <source>
        <dbReference type="Proteomes" id="UP000005237"/>
    </source>
</evidence>
<dbReference type="AlphaFoldDB" id="A0A8R1EL14"/>
<accession>A0A8R1EL14</accession>
<organism evidence="1 2">
    <name type="scientific">Caenorhabditis japonica</name>
    <dbReference type="NCBI Taxonomy" id="281687"/>
    <lineage>
        <taxon>Eukaryota</taxon>
        <taxon>Metazoa</taxon>
        <taxon>Ecdysozoa</taxon>
        <taxon>Nematoda</taxon>
        <taxon>Chromadorea</taxon>
        <taxon>Rhabditida</taxon>
        <taxon>Rhabditina</taxon>
        <taxon>Rhabditomorpha</taxon>
        <taxon>Rhabditoidea</taxon>
        <taxon>Rhabditidae</taxon>
        <taxon>Peloderinae</taxon>
        <taxon>Caenorhabditis</taxon>
    </lineage>
</organism>
<sequence length="127" mass="14155">METDEAAVVAVLADAEKKTKKNIDLERVTTQNMQTVRILVQSIFPVSYSPKFYQECLENELTGVLMRRGEAIAIVSVKPEQVDLFGAVLYIRSLGGAYFNVKNGPEGAQKCLIFPDIWVVIFLFIPG</sequence>